<evidence type="ECO:0000313" key="3">
    <source>
        <dbReference type="Proteomes" id="UP000198863"/>
    </source>
</evidence>
<feature type="signal peptide" evidence="1">
    <location>
        <begin position="1"/>
        <end position="24"/>
    </location>
</feature>
<reference evidence="3" key="1">
    <citation type="submission" date="2016-10" db="EMBL/GenBank/DDBJ databases">
        <authorList>
            <person name="Varghese N."/>
            <person name="Submissions S."/>
        </authorList>
    </citation>
    <scope>NUCLEOTIDE SEQUENCE [LARGE SCALE GENOMIC DNA]</scope>
    <source>
        <strain evidence="3">DSM 44526</strain>
    </source>
</reference>
<dbReference type="OrthoDB" id="3478285at2"/>
<dbReference type="AlphaFoldDB" id="A0A1G7UQP9"/>
<sequence length="149" mass="15657">MKFLKPTLATVGVLAVAGALTAFGSPDVTQPRVQDSVTTTFVNLYLDQQRLLGDDQVTADSMAPSTTCDRHNGAVAPVGPGTDWICMITWNDATGTSQEGKFEVQVHSNSCWTASGPAKIVGSFTITDAQGNEVTNPVNAFDGCFDPSS</sequence>
<dbReference type="EMBL" id="FNCF01000004">
    <property type="protein sequence ID" value="SDG49834.1"/>
    <property type="molecule type" value="Genomic_DNA"/>
</dbReference>
<feature type="chain" id="PRO_5011718427" evidence="1">
    <location>
        <begin position="25"/>
        <end position="149"/>
    </location>
</feature>
<dbReference type="Proteomes" id="UP000198863">
    <property type="component" value="Unassembled WGS sequence"/>
</dbReference>
<dbReference type="RefSeq" id="WP_091063651.1">
    <property type="nucleotide sequence ID" value="NZ_FNCF01000004.1"/>
</dbReference>
<keyword evidence="1" id="KW-0732">Signal</keyword>
<gene>
    <name evidence="2" type="ORF">SAMN05660324_2734</name>
</gene>
<proteinExistence type="predicted"/>
<protein>
    <submittedName>
        <fullName evidence="2">ABC-2 type transport system permease protein</fullName>
    </submittedName>
</protein>
<evidence type="ECO:0000313" key="2">
    <source>
        <dbReference type="EMBL" id="SDG49834.1"/>
    </source>
</evidence>
<name>A0A1G7UQP9_9ACTN</name>
<evidence type="ECO:0000256" key="1">
    <source>
        <dbReference type="SAM" id="SignalP"/>
    </source>
</evidence>
<accession>A0A1G7UQP9</accession>
<keyword evidence="3" id="KW-1185">Reference proteome</keyword>
<organism evidence="2 3">
    <name type="scientific">Klenkia brasiliensis</name>
    <dbReference type="NCBI Taxonomy" id="333142"/>
    <lineage>
        <taxon>Bacteria</taxon>
        <taxon>Bacillati</taxon>
        <taxon>Actinomycetota</taxon>
        <taxon>Actinomycetes</taxon>
        <taxon>Geodermatophilales</taxon>
        <taxon>Geodermatophilaceae</taxon>
        <taxon>Klenkia</taxon>
    </lineage>
</organism>